<accession>A0A9D2Q4G5</accession>
<feature type="non-terminal residue" evidence="1">
    <location>
        <position position="1"/>
    </location>
</feature>
<dbReference type="AlphaFoldDB" id="A0A9D2Q4G5"/>
<gene>
    <name evidence="1" type="ORF">H9698_03315</name>
</gene>
<reference evidence="1" key="2">
    <citation type="submission" date="2021-04" db="EMBL/GenBank/DDBJ databases">
        <authorList>
            <person name="Gilroy R."/>
        </authorList>
    </citation>
    <scope>NUCLEOTIDE SEQUENCE</scope>
    <source>
        <strain evidence="1">5933</strain>
    </source>
</reference>
<evidence type="ECO:0000313" key="1">
    <source>
        <dbReference type="EMBL" id="HJC71809.1"/>
    </source>
</evidence>
<dbReference type="Proteomes" id="UP000823918">
    <property type="component" value="Unassembled WGS sequence"/>
</dbReference>
<organism evidence="1 2">
    <name type="scientific">Candidatus Ruthenibacterium merdavium</name>
    <dbReference type="NCBI Taxonomy" id="2838752"/>
    <lineage>
        <taxon>Bacteria</taxon>
        <taxon>Bacillati</taxon>
        <taxon>Bacillota</taxon>
        <taxon>Clostridia</taxon>
        <taxon>Eubacteriales</taxon>
        <taxon>Oscillospiraceae</taxon>
        <taxon>Ruthenibacterium</taxon>
    </lineage>
</organism>
<evidence type="ECO:0000313" key="2">
    <source>
        <dbReference type="Proteomes" id="UP000823918"/>
    </source>
</evidence>
<name>A0A9D2Q4G5_9FIRM</name>
<reference evidence="1" key="1">
    <citation type="journal article" date="2021" name="PeerJ">
        <title>Extensive microbial diversity within the chicken gut microbiome revealed by metagenomics and culture.</title>
        <authorList>
            <person name="Gilroy R."/>
            <person name="Ravi A."/>
            <person name="Getino M."/>
            <person name="Pursley I."/>
            <person name="Horton D.L."/>
            <person name="Alikhan N.F."/>
            <person name="Baker D."/>
            <person name="Gharbi K."/>
            <person name="Hall N."/>
            <person name="Watson M."/>
            <person name="Adriaenssens E.M."/>
            <person name="Foster-Nyarko E."/>
            <person name="Jarju S."/>
            <person name="Secka A."/>
            <person name="Antonio M."/>
            <person name="Oren A."/>
            <person name="Chaudhuri R.R."/>
            <person name="La Ragione R."/>
            <person name="Hildebrand F."/>
            <person name="Pallen M.J."/>
        </authorList>
    </citation>
    <scope>NUCLEOTIDE SEQUENCE</scope>
    <source>
        <strain evidence="1">5933</strain>
    </source>
</reference>
<comment type="caution">
    <text evidence="1">The sequence shown here is derived from an EMBL/GenBank/DDBJ whole genome shotgun (WGS) entry which is preliminary data.</text>
</comment>
<dbReference type="EMBL" id="DWWA01000018">
    <property type="protein sequence ID" value="HJC71809.1"/>
    <property type="molecule type" value="Genomic_DNA"/>
</dbReference>
<protein>
    <submittedName>
        <fullName evidence="1">Zinc-binding protein</fullName>
    </submittedName>
</protein>
<proteinExistence type="predicted"/>
<sequence>IEFRIFRGTLKYNTLIATLQFVEKLCSVAISLSEGQLQSLSWSDLMLGISEKQYPELVQYLKERRLYVNEVVNAEGEV</sequence>